<reference evidence="1 2" key="1">
    <citation type="submission" date="2015-07" db="EMBL/GenBank/DDBJ databases">
        <title>The genome of Dufourea novaeangliae.</title>
        <authorList>
            <person name="Pan H."/>
            <person name="Kapheim K."/>
        </authorList>
    </citation>
    <scope>NUCLEOTIDE SEQUENCE [LARGE SCALE GENOMIC DNA]</scope>
    <source>
        <strain evidence="1">0120121106</strain>
        <tissue evidence="1">Whole body</tissue>
    </source>
</reference>
<proteinExistence type="predicted"/>
<gene>
    <name evidence="1" type="ORF">WN55_03322</name>
</gene>
<accession>A0A154PL26</accession>
<dbReference type="EMBL" id="KQ434954">
    <property type="protein sequence ID" value="KZC12569.1"/>
    <property type="molecule type" value="Genomic_DNA"/>
</dbReference>
<protein>
    <submittedName>
        <fullName evidence="1">Uncharacterized protein</fullName>
    </submittedName>
</protein>
<sequence>MEKKGRRFLHAPDISMHSLTPPFHNPLMLLDSVDNHLLFAEMRPEKVERREPAMLPVEWGSIPILHEYQMAMIIGFSFPVSSTSCLFLALDRESRSGEILCARGRNEGDQLVMGPRTHKSELFVGVNCSVTFFYRSFNAFLGSNSVGTVRDFCQEFKQGSTV</sequence>
<keyword evidence="2" id="KW-1185">Reference proteome</keyword>
<name>A0A154PL26_DUFNO</name>
<evidence type="ECO:0000313" key="2">
    <source>
        <dbReference type="Proteomes" id="UP000076502"/>
    </source>
</evidence>
<organism evidence="1 2">
    <name type="scientific">Dufourea novaeangliae</name>
    <name type="common">Sweat bee</name>
    <dbReference type="NCBI Taxonomy" id="178035"/>
    <lineage>
        <taxon>Eukaryota</taxon>
        <taxon>Metazoa</taxon>
        <taxon>Ecdysozoa</taxon>
        <taxon>Arthropoda</taxon>
        <taxon>Hexapoda</taxon>
        <taxon>Insecta</taxon>
        <taxon>Pterygota</taxon>
        <taxon>Neoptera</taxon>
        <taxon>Endopterygota</taxon>
        <taxon>Hymenoptera</taxon>
        <taxon>Apocrita</taxon>
        <taxon>Aculeata</taxon>
        <taxon>Apoidea</taxon>
        <taxon>Anthophila</taxon>
        <taxon>Halictidae</taxon>
        <taxon>Rophitinae</taxon>
        <taxon>Dufourea</taxon>
    </lineage>
</organism>
<dbReference type="Proteomes" id="UP000076502">
    <property type="component" value="Unassembled WGS sequence"/>
</dbReference>
<dbReference type="AlphaFoldDB" id="A0A154PL26"/>
<evidence type="ECO:0000313" key="1">
    <source>
        <dbReference type="EMBL" id="KZC12569.1"/>
    </source>
</evidence>